<accession>A0ABW7CBP1</accession>
<organism evidence="2 3">
    <name type="scientific">Limnothrix redekei LRLZ20PSL1</name>
    <dbReference type="NCBI Taxonomy" id="3112953"/>
    <lineage>
        <taxon>Bacteria</taxon>
        <taxon>Bacillati</taxon>
        <taxon>Cyanobacteriota</taxon>
        <taxon>Cyanophyceae</taxon>
        <taxon>Pseudanabaenales</taxon>
        <taxon>Pseudanabaenaceae</taxon>
        <taxon>Limnothrix</taxon>
    </lineage>
</organism>
<feature type="compositionally biased region" description="Basic and acidic residues" evidence="1">
    <location>
        <begin position="117"/>
        <end position="126"/>
    </location>
</feature>
<proteinExistence type="predicted"/>
<evidence type="ECO:0000313" key="2">
    <source>
        <dbReference type="EMBL" id="MFG3818561.1"/>
    </source>
</evidence>
<comment type="caution">
    <text evidence="2">The sequence shown here is derived from an EMBL/GenBank/DDBJ whole genome shotgun (WGS) entry which is preliminary data.</text>
</comment>
<gene>
    <name evidence="2" type="ORF">VPK24_12995</name>
</gene>
<protein>
    <submittedName>
        <fullName evidence="2">Uncharacterized protein</fullName>
    </submittedName>
</protein>
<evidence type="ECO:0000313" key="3">
    <source>
        <dbReference type="Proteomes" id="UP001604335"/>
    </source>
</evidence>
<feature type="region of interest" description="Disordered" evidence="1">
    <location>
        <begin position="98"/>
        <end position="126"/>
    </location>
</feature>
<dbReference type="RefSeq" id="WP_393013982.1">
    <property type="nucleotide sequence ID" value="NZ_JAZAQF010000078.1"/>
</dbReference>
<dbReference type="EMBL" id="JAZAQF010000078">
    <property type="protein sequence ID" value="MFG3818561.1"/>
    <property type="molecule type" value="Genomic_DNA"/>
</dbReference>
<sequence>MEPSTPEPIALRPLAPYEDRLLSALAFFRTQRSRNNQAHHCLSMYLRQSEGRIMAEVGFYARAIGQDPGALLELIYTNPDRAESLIAEWSGSQISQVFEPELPTQSEPEIGSPEIGRSGREPETEP</sequence>
<name>A0ABW7CBP1_9CYAN</name>
<keyword evidence="3" id="KW-1185">Reference proteome</keyword>
<evidence type="ECO:0000256" key="1">
    <source>
        <dbReference type="SAM" id="MobiDB-lite"/>
    </source>
</evidence>
<dbReference type="Proteomes" id="UP001604335">
    <property type="component" value="Unassembled WGS sequence"/>
</dbReference>
<reference evidence="3" key="1">
    <citation type="journal article" date="2024" name="Algal Res.">
        <title>Biochemical, toxicological and genomic investigation of a high-biomass producing Limnothrix strain isolated from Italian shallow drinking water reservoir.</title>
        <authorList>
            <person name="Simonazzi M."/>
            <person name="Shishido T.K."/>
            <person name="Delbaje E."/>
            <person name="Wahlsten M."/>
            <person name="Fewer D.P."/>
            <person name="Sivonen K."/>
            <person name="Pezzolesi L."/>
            <person name="Pistocchi R."/>
        </authorList>
    </citation>
    <scope>NUCLEOTIDE SEQUENCE [LARGE SCALE GENOMIC DNA]</scope>
    <source>
        <strain evidence="3">LRLZ20PSL1</strain>
    </source>
</reference>